<evidence type="ECO:0000313" key="1">
    <source>
        <dbReference type="EMBL" id="PHQ29939.1"/>
    </source>
</evidence>
<keyword evidence="2" id="KW-1185">Reference proteome</keyword>
<sequence length="199" mass="23265">MFFSNLFKRNDTLDKNMERHILFAPNYLITTEEISKAKRYIFGGHSILVIEETPEGKGLYFERSRTSKSNKFTPENDNQIHIGFQSIRDQHYIIFGLRQKLTALNSGDQITFHFKNDQELSLKLETPAENFGRSKKYACNLRAQITEEEAELFKKDLVHSYSAKASDGKEVGKAELDKDFSRKLRELSQTYAFCLRHYY</sequence>
<dbReference type="EMBL" id="NQXA01000003">
    <property type="protein sequence ID" value="PHQ29939.1"/>
    <property type="molecule type" value="Genomic_DNA"/>
</dbReference>
<dbReference type="RefSeq" id="WP_099645780.1">
    <property type="nucleotide sequence ID" value="NZ_KZ319289.1"/>
</dbReference>
<proteinExistence type="predicted"/>
<evidence type="ECO:0000313" key="2">
    <source>
        <dbReference type="Proteomes" id="UP000229433"/>
    </source>
</evidence>
<reference evidence="1 2" key="1">
    <citation type="submission" date="2017-08" db="EMBL/GenBank/DDBJ databases">
        <title>The whole genome shortgun sequences of strain Leeuwenhoekiella nanhaiensis G18 from the South China Sea.</title>
        <authorList>
            <person name="Liu Q."/>
        </authorList>
    </citation>
    <scope>NUCLEOTIDE SEQUENCE [LARGE SCALE GENOMIC DNA]</scope>
    <source>
        <strain evidence="1 2">G18</strain>
    </source>
</reference>
<gene>
    <name evidence="1" type="ORF">CJ305_08195</name>
</gene>
<dbReference type="AlphaFoldDB" id="A0A2G1VU17"/>
<organism evidence="1 2">
    <name type="scientific">Leeuwenhoekiella nanhaiensis</name>
    <dbReference type="NCBI Taxonomy" id="1655491"/>
    <lineage>
        <taxon>Bacteria</taxon>
        <taxon>Pseudomonadati</taxon>
        <taxon>Bacteroidota</taxon>
        <taxon>Flavobacteriia</taxon>
        <taxon>Flavobacteriales</taxon>
        <taxon>Flavobacteriaceae</taxon>
        <taxon>Leeuwenhoekiella</taxon>
    </lineage>
</organism>
<dbReference type="OrthoDB" id="1443315at2"/>
<comment type="caution">
    <text evidence="1">The sequence shown here is derived from an EMBL/GenBank/DDBJ whole genome shotgun (WGS) entry which is preliminary data.</text>
</comment>
<name>A0A2G1VU17_9FLAO</name>
<dbReference type="Proteomes" id="UP000229433">
    <property type="component" value="Unassembled WGS sequence"/>
</dbReference>
<protein>
    <submittedName>
        <fullName evidence="1">Uncharacterized protein</fullName>
    </submittedName>
</protein>
<accession>A0A2G1VU17</accession>